<feature type="compositionally biased region" description="Basic residues" evidence="1">
    <location>
        <begin position="216"/>
        <end position="228"/>
    </location>
</feature>
<evidence type="ECO:0000313" key="3">
    <source>
        <dbReference type="Proteomes" id="UP000310066"/>
    </source>
</evidence>
<sequence>MPPRPAPSRGRWFEEKEEVGEGPGAELAGYGVATVGAVNAVYTKSVQALLRQVDDMVEKAETWAESLAVVSDVIELAYGVRRAVDAALRRIADTGRGHVAAPRLELALLRNLLAHAVMVEYAEAKLIESVSVDTLQALAADLMTWHSAVAGLPRRTIQAVGRLRLRAAVEEDSERCHPDQVDECLAVGDPVMRLWHSVQEEKEEGIALAGDTPRRPGLRRRASKRGGS</sequence>
<reference evidence="2 3" key="1">
    <citation type="submission" date="2017-03" db="EMBL/GenBank/DDBJ databases">
        <title>Genomes of endolithic fungi from Antarctica.</title>
        <authorList>
            <person name="Coleine C."/>
            <person name="Masonjones S."/>
            <person name="Stajich J.E."/>
        </authorList>
    </citation>
    <scope>NUCLEOTIDE SEQUENCE [LARGE SCALE GENOMIC DNA]</scope>
    <source>
        <strain evidence="2 3">CCFEE 5311</strain>
    </source>
</reference>
<evidence type="ECO:0000256" key="1">
    <source>
        <dbReference type="SAM" id="MobiDB-lite"/>
    </source>
</evidence>
<dbReference type="Proteomes" id="UP000310066">
    <property type="component" value="Unassembled WGS sequence"/>
</dbReference>
<name>A0A4V5N407_9PEZI</name>
<accession>A0A4V5N407</accession>
<gene>
    <name evidence="2" type="ORF">B0A54_17355</name>
</gene>
<evidence type="ECO:0000313" key="2">
    <source>
        <dbReference type="EMBL" id="TKA25779.1"/>
    </source>
</evidence>
<dbReference type="EMBL" id="NAJP01000151">
    <property type="protein sequence ID" value="TKA25779.1"/>
    <property type="molecule type" value="Genomic_DNA"/>
</dbReference>
<dbReference type="AlphaFoldDB" id="A0A4V5N407"/>
<proteinExistence type="predicted"/>
<feature type="region of interest" description="Disordered" evidence="1">
    <location>
        <begin position="204"/>
        <end position="228"/>
    </location>
</feature>
<dbReference type="OrthoDB" id="3950700at2759"/>
<organism evidence="2 3">
    <name type="scientific">Friedmanniomyces endolithicus</name>
    <dbReference type="NCBI Taxonomy" id="329885"/>
    <lineage>
        <taxon>Eukaryota</taxon>
        <taxon>Fungi</taxon>
        <taxon>Dikarya</taxon>
        <taxon>Ascomycota</taxon>
        <taxon>Pezizomycotina</taxon>
        <taxon>Dothideomycetes</taxon>
        <taxon>Dothideomycetidae</taxon>
        <taxon>Mycosphaerellales</taxon>
        <taxon>Teratosphaeriaceae</taxon>
        <taxon>Friedmanniomyces</taxon>
    </lineage>
</organism>
<protein>
    <submittedName>
        <fullName evidence="2">Uncharacterized protein</fullName>
    </submittedName>
</protein>
<comment type="caution">
    <text evidence="2">The sequence shown here is derived from an EMBL/GenBank/DDBJ whole genome shotgun (WGS) entry which is preliminary data.</text>
</comment>